<reference evidence="2" key="1">
    <citation type="journal article" date="2023" name="Commun. Biol.">
        <title>Genome analysis of Parmales, the sister group of diatoms, reveals the evolutionary specialization of diatoms from phago-mixotrophs to photoautotrophs.</title>
        <authorList>
            <person name="Ban H."/>
            <person name="Sato S."/>
            <person name="Yoshikawa S."/>
            <person name="Yamada K."/>
            <person name="Nakamura Y."/>
            <person name="Ichinomiya M."/>
            <person name="Sato N."/>
            <person name="Blanc-Mathieu R."/>
            <person name="Endo H."/>
            <person name="Kuwata A."/>
            <person name="Ogata H."/>
        </authorList>
    </citation>
    <scope>NUCLEOTIDE SEQUENCE [LARGE SCALE GENOMIC DNA]</scope>
    <source>
        <strain evidence="2">NIES 3700</strain>
    </source>
</reference>
<keyword evidence="2" id="KW-1185">Reference proteome</keyword>
<comment type="caution">
    <text evidence="1">The sequence shown here is derived from an EMBL/GenBank/DDBJ whole genome shotgun (WGS) entry which is preliminary data.</text>
</comment>
<organism evidence="1 2">
    <name type="scientific">Triparma laevis f. longispina</name>
    <dbReference type="NCBI Taxonomy" id="1714387"/>
    <lineage>
        <taxon>Eukaryota</taxon>
        <taxon>Sar</taxon>
        <taxon>Stramenopiles</taxon>
        <taxon>Ochrophyta</taxon>
        <taxon>Bolidophyceae</taxon>
        <taxon>Parmales</taxon>
        <taxon>Triparmaceae</taxon>
        <taxon>Triparma</taxon>
    </lineage>
</organism>
<dbReference type="Proteomes" id="UP001165122">
    <property type="component" value="Unassembled WGS sequence"/>
</dbReference>
<proteinExistence type="predicted"/>
<protein>
    <submittedName>
        <fullName evidence="1">Uncharacterized protein</fullName>
    </submittedName>
</protein>
<dbReference type="EMBL" id="BRXW01000631">
    <property type="protein sequence ID" value="GMH70938.1"/>
    <property type="molecule type" value="Genomic_DNA"/>
</dbReference>
<name>A0A9W7E9Y4_9STRA</name>
<sequence length="143" mass="15408">MAPGFNTRIFNSVTYVNNDNDSEFNYDDNTGELTLVTGGVFRVSGVSIVTYMDMENHTPSNSSYPGYCTVYDTSTNAQIATGTISNAASMLPSTFDAIFEATEGQSINVQHQVGADVNNIWLGIAENGSSNHLYASLVLEKLS</sequence>
<evidence type="ECO:0000313" key="1">
    <source>
        <dbReference type="EMBL" id="GMH70938.1"/>
    </source>
</evidence>
<dbReference type="AlphaFoldDB" id="A0A9W7E9Y4"/>
<accession>A0A9W7E9Y4</accession>
<gene>
    <name evidence="1" type="ORF">TrLO_g9345</name>
</gene>
<evidence type="ECO:0000313" key="2">
    <source>
        <dbReference type="Proteomes" id="UP001165122"/>
    </source>
</evidence>